<protein>
    <submittedName>
        <fullName evidence="1">2-dehydro-3-deoxygalactonokinase</fullName>
        <ecNumber evidence="1">2.7.1.58</ecNumber>
    </submittedName>
</protein>
<proteinExistence type="predicted"/>
<dbReference type="Gene3D" id="3.30.420.310">
    <property type="entry name" value="2-keto-3-deoxy-galactonokinase, C-terminal domain"/>
    <property type="match status" value="1"/>
</dbReference>
<organism evidence="1 2">
    <name type="scientific">Roseicyclus elongatus DSM 19469</name>
    <dbReference type="NCBI Taxonomy" id="1294273"/>
    <lineage>
        <taxon>Bacteria</taxon>
        <taxon>Pseudomonadati</taxon>
        <taxon>Pseudomonadota</taxon>
        <taxon>Alphaproteobacteria</taxon>
        <taxon>Rhodobacterales</taxon>
        <taxon>Roseobacteraceae</taxon>
        <taxon>Roseicyclus</taxon>
    </lineage>
</organism>
<accession>W8SKL1</accession>
<dbReference type="STRING" id="1294273.roselon_00616"/>
<dbReference type="AlphaFoldDB" id="W8SKL1"/>
<dbReference type="InterPro" id="IPR042257">
    <property type="entry name" value="DGOK_C"/>
</dbReference>
<dbReference type="PATRIC" id="fig|1294273.3.peg.605"/>
<reference evidence="1 2" key="1">
    <citation type="submission" date="2013-03" db="EMBL/GenBank/DDBJ databases">
        <authorList>
            <person name="Fiebig A."/>
            <person name="Goeker M."/>
            <person name="Klenk H.-P.P."/>
        </authorList>
    </citation>
    <scope>NUCLEOTIDE SEQUENCE [LARGE SCALE GENOMIC DNA]</scope>
    <source>
        <strain evidence="2">DSM 19469</strain>
    </source>
</reference>
<dbReference type="RefSeq" id="WP_025310949.1">
    <property type="nucleotide sequence ID" value="NZ_CP004372.1"/>
</dbReference>
<sequence>MSAESTYADWIAVAYRDRRLCAWAMAGEGTVRAQADTALTGDSGVEEALIALLDPWLGQAQIPVIGAGLGSADGAWPALPVVAVPAKPLDLLPVATACSDPRLRLWRIPGLSQAEPADLMTGDETRIAGFLAANPSFDGVMCLLGLRTCWVHVSAEEVVSFQTSLTGELFQDLSLGDSLRDAVAAPRMDMAAYGEAVTETLSRPERLAQRLFSLRAAHLLHGLSPEAARGRLAGLLIGAELAATRPYWLGQAVAIAGAQDLVALYASALRGQGVSPLCLEAGLLTQVGLTRYHAAIQEPGP</sequence>
<keyword evidence="1" id="KW-0808">Transferase</keyword>
<gene>
    <name evidence="1" type="ORF">roselon_00616</name>
</gene>
<name>W8SKL1_9RHOB</name>
<dbReference type="EC" id="2.7.1.58" evidence="1"/>
<dbReference type="EMBL" id="CP004372">
    <property type="protein sequence ID" value="AHM03055.1"/>
    <property type="molecule type" value="Genomic_DNA"/>
</dbReference>
<evidence type="ECO:0000313" key="1">
    <source>
        <dbReference type="EMBL" id="AHM03055.1"/>
    </source>
</evidence>
<dbReference type="InterPro" id="IPR007729">
    <property type="entry name" value="DGOK"/>
</dbReference>
<dbReference type="HOGENOM" id="CLU_058005_1_0_5"/>
<dbReference type="KEGG" id="red:roselon_00616"/>
<keyword evidence="1" id="KW-0418">Kinase</keyword>
<dbReference type="Proteomes" id="UP000019593">
    <property type="component" value="Chromosome"/>
</dbReference>
<dbReference type="eggNOG" id="COG3734">
    <property type="taxonomic scope" value="Bacteria"/>
</dbReference>
<evidence type="ECO:0000313" key="2">
    <source>
        <dbReference type="Proteomes" id="UP000019593"/>
    </source>
</evidence>
<keyword evidence="2" id="KW-1185">Reference proteome</keyword>
<dbReference type="Pfam" id="PF05035">
    <property type="entry name" value="DGOK"/>
    <property type="match status" value="1"/>
</dbReference>
<dbReference type="GO" id="GO:0034194">
    <property type="term" value="P:D-galactonate catabolic process"/>
    <property type="evidence" value="ECO:0007669"/>
    <property type="project" value="InterPro"/>
</dbReference>
<dbReference type="GO" id="GO:0008671">
    <property type="term" value="F:2-dehydro-3-deoxygalactonokinase activity"/>
    <property type="evidence" value="ECO:0007669"/>
    <property type="project" value="UniProtKB-EC"/>
</dbReference>